<keyword evidence="1" id="KW-0235">DNA replication</keyword>
<dbReference type="GO" id="GO:0006260">
    <property type="term" value="P:DNA replication"/>
    <property type="evidence" value="ECO:0007669"/>
    <property type="project" value="UniProtKB-KW"/>
</dbReference>
<dbReference type="SUPFAM" id="SSF52540">
    <property type="entry name" value="P-loop containing nucleoside triphosphate hydrolases"/>
    <property type="match status" value="1"/>
</dbReference>
<dbReference type="EMBL" id="CP046056">
    <property type="protein sequence ID" value="QQD24308.1"/>
    <property type="molecule type" value="Genomic_DNA"/>
</dbReference>
<evidence type="ECO:0000256" key="1">
    <source>
        <dbReference type="RuleBase" id="RU004227"/>
    </source>
</evidence>
<dbReference type="PANTHER" id="PTHR30050:SF4">
    <property type="entry name" value="ATP-BINDING PROTEIN RV3427C IN INSERTION SEQUENCE-RELATED"/>
    <property type="match status" value="1"/>
</dbReference>
<sequence length="243" mass="27496">MKKIRLPIGNLSTVAIGNPHAVQAIEKLINALSEDNVLCIYGPCGVGKTHLIELTKVALLESGVLENEIVHIDAEEWIRRMVAALKRNRMSEFKVEFDAAKYVIIEDIQYYFYKSRSQEEFLQFVKRAKRLNISIIVTSSSNPLEQCDTAAINEHLISRLCSGVLVHLMGPVGDIKKKFIVGYAKEQSLMLNELTLNCIYYNTNDNYFELMGVLNTINFHYSIGSGVDITISDLRVLFPGWCF</sequence>
<dbReference type="AlphaFoldDB" id="A0A9X7UYF7"/>
<feature type="domain" description="Chromosomal replication initiator protein DnaA ATPAse" evidence="2">
    <location>
        <begin position="19"/>
        <end position="166"/>
    </location>
</feature>
<dbReference type="Proteomes" id="UP000596074">
    <property type="component" value="Chromosome"/>
</dbReference>
<organism evidence="3 4">
    <name type="scientific">Venatoribacter cucullus</name>
    <dbReference type="NCBI Taxonomy" id="2661630"/>
    <lineage>
        <taxon>Bacteria</taxon>
        <taxon>Pseudomonadati</taxon>
        <taxon>Pseudomonadota</taxon>
        <taxon>Gammaproteobacteria</taxon>
        <taxon>Oceanospirillales</taxon>
        <taxon>Oceanospirillaceae</taxon>
        <taxon>Venatoribacter</taxon>
    </lineage>
</organism>
<dbReference type="KEGG" id="vcw:GJQ55_07385"/>
<dbReference type="InterPro" id="IPR027417">
    <property type="entry name" value="P-loop_NTPase"/>
</dbReference>
<accession>A0A9X7UYF7</accession>
<dbReference type="PANTHER" id="PTHR30050">
    <property type="entry name" value="CHROMOSOMAL REPLICATION INITIATOR PROTEIN DNAA"/>
    <property type="match status" value="1"/>
</dbReference>
<name>A0A9X7UYF7_9GAMM</name>
<dbReference type="Pfam" id="PF00308">
    <property type="entry name" value="Bac_DnaA"/>
    <property type="match status" value="1"/>
</dbReference>
<keyword evidence="4" id="KW-1185">Reference proteome</keyword>
<gene>
    <name evidence="3" type="ORF">GJQ55_07385</name>
</gene>
<proteinExistence type="inferred from homology"/>
<protein>
    <recommendedName>
        <fullName evidence="2">Chromosomal replication initiator protein DnaA ATPAse domain-containing protein</fullName>
    </recommendedName>
</protein>
<comment type="similarity">
    <text evidence="1">Belongs to the DnaA family.</text>
</comment>
<dbReference type="InterPro" id="IPR013317">
    <property type="entry name" value="DnaA_dom"/>
</dbReference>
<dbReference type="PRINTS" id="PR00051">
    <property type="entry name" value="DNAA"/>
</dbReference>
<dbReference type="Gene3D" id="3.40.50.300">
    <property type="entry name" value="P-loop containing nucleotide triphosphate hydrolases"/>
    <property type="match status" value="1"/>
</dbReference>
<dbReference type="RefSeq" id="WP_228344350.1">
    <property type="nucleotide sequence ID" value="NZ_CP046056.1"/>
</dbReference>
<reference evidence="3 4" key="1">
    <citation type="submission" date="2019-11" db="EMBL/GenBank/DDBJ databases">
        <title>Venatorbacter sp. nov. a predator of Campylobacter and other Gram-negative bacteria.</title>
        <authorList>
            <person name="Saeedi A."/>
            <person name="Cummings N.J."/>
            <person name="Connerton I.F."/>
            <person name="Connerton P.L."/>
        </authorList>
    </citation>
    <scope>NUCLEOTIDE SEQUENCE [LARGE SCALE GENOMIC DNA]</scope>
    <source>
        <strain evidence="3">XL5</strain>
    </source>
</reference>
<evidence type="ECO:0000259" key="2">
    <source>
        <dbReference type="Pfam" id="PF00308"/>
    </source>
</evidence>
<dbReference type="InterPro" id="IPR020591">
    <property type="entry name" value="Chromosome_initiator_DnaA-like"/>
</dbReference>
<evidence type="ECO:0000313" key="4">
    <source>
        <dbReference type="Proteomes" id="UP000596074"/>
    </source>
</evidence>
<evidence type="ECO:0000313" key="3">
    <source>
        <dbReference type="EMBL" id="QQD24308.1"/>
    </source>
</evidence>